<gene>
    <name evidence="2" type="ORF">DK880_00822</name>
</gene>
<feature type="signal peptide" evidence="1">
    <location>
        <begin position="1"/>
        <end position="25"/>
    </location>
</feature>
<protein>
    <recommendedName>
        <fullName evidence="4">Outer membrane protein beta-barrel domain-containing protein</fullName>
    </recommendedName>
</protein>
<accession>A0A2Z3L9V5</accession>
<proteinExistence type="predicted"/>
<reference evidence="2 3" key="1">
    <citation type="submission" date="2018-05" db="EMBL/GenBank/DDBJ databases">
        <title>Candidatus Cardinium hertigii Genome Assembly.</title>
        <authorList>
            <person name="Showmaker K.C."/>
            <person name="Walden K.O."/>
            <person name="Fields C.J."/>
            <person name="Lambert K.N."/>
            <person name="Hudson M.E."/>
        </authorList>
    </citation>
    <scope>NUCLEOTIDE SEQUENCE [LARGE SCALE GENOMIC DNA]</scope>
    <source>
        <strain evidence="3">cHgTN10</strain>
    </source>
</reference>
<evidence type="ECO:0000313" key="3">
    <source>
        <dbReference type="Proteomes" id="UP000245872"/>
    </source>
</evidence>
<keyword evidence="1" id="KW-0732">Signal</keyword>
<evidence type="ECO:0008006" key="4">
    <source>
        <dbReference type="Google" id="ProtNLM"/>
    </source>
</evidence>
<evidence type="ECO:0000313" key="2">
    <source>
        <dbReference type="EMBL" id="AWN82127.1"/>
    </source>
</evidence>
<dbReference type="Proteomes" id="UP000245872">
    <property type="component" value="Chromosome"/>
</dbReference>
<dbReference type="KEGG" id="cher:DK880_00822"/>
<feature type="chain" id="PRO_5016276889" description="Outer membrane protein beta-barrel domain-containing protein" evidence="1">
    <location>
        <begin position="26"/>
        <end position="264"/>
    </location>
</feature>
<evidence type="ECO:0000256" key="1">
    <source>
        <dbReference type="SAM" id="SignalP"/>
    </source>
</evidence>
<dbReference type="PROSITE" id="PS51257">
    <property type="entry name" value="PROKAR_LIPOPROTEIN"/>
    <property type="match status" value="1"/>
</dbReference>
<keyword evidence="3" id="KW-1185">Reference proteome</keyword>
<name>A0A2Z3L9V5_9BACT</name>
<organism evidence="2 3">
    <name type="scientific">Candidatus Cardinium hertigii</name>
    <dbReference type="NCBI Taxonomy" id="247481"/>
    <lineage>
        <taxon>Bacteria</taxon>
        <taxon>Pseudomonadati</taxon>
        <taxon>Bacteroidota</taxon>
        <taxon>Cytophagia</taxon>
        <taxon>Cytophagales</taxon>
        <taxon>Amoebophilaceae</taxon>
        <taxon>Candidatus Cardinium</taxon>
    </lineage>
</organism>
<dbReference type="EMBL" id="CP029619">
    <property type="protein sequence ID" value="AWN82127.1"/>
    <property type="molecule type" value="Genomic_DNA"/>
</dbReference>
<dbReference type="OrthoDB" id="988088at2"/>
<sequence length="264" mass="29485" precursor="true">MKFLYQIASVLLISILACTSCPYKAQANQDESLYKIGVNLGISSTSFRNCWTSLEPKHFELGGKVEKGNFFGKPKCFGMVRTEIGVGYLGTEIGVGYLCQGGILNITQQPGEHYLKITRHTITIPIGVCIYPLKLERDKAIWKIAGGLALNLFPKTTWMVKKPGQASEKEMNPSDEVKTLLNITDVALYLGTGYEWACGFSIDMKAAIGLKSLFRTKHYKVDAFNSSALDKANQAYTKLHYKCNQMSQYYFTVALGYSLHKAWK</sequence>
<dbReference type="AlphaFoldDB" id="A0A2Z3L9V5"/>
<dbReference type="RefSeq" id="WP_109997521.1">
    <property type="nucleotide sequence ID" value="NZ_CP029619.1"/>
</dbReference>